<dbReference type="SUPFAM" id="SSF47598">
    <property type="entry name" value="Ribbon-helix-helix"/>
    <property type="match status" value="1"/>
</dbReference>
<keyword evidence="1" id="KW-1277">Toxin-antitoxin system</keyword>
<dbReference type="InterPro" id="IPR010985">
    <property type="entry name" value="Ribbon_hlx_hlx"/>
</dbReference>
<dbReference type="PANTHER" id="PTHR35401">
    <property type="entry name" value="COPG FAMILY HELIX-TURN-HELIX PROTEIN-RELATED-RELATED"/>
    <property type="match status" value="1"/>
</dbReference>
<sequence>MSGAAKTNKSVGTLKSAARKDAKQSSESKARLEARISRATHTRIKLASDIQGRTVTDFVVHAALEAATKTIEENFVVQLSMEGQEAFAEALLNPPEPNDALRRAFERHAVLTGKND</sequence>
<gene>
    <name evidence="4" type="ordered locus">Cpha266_1211</name>
</gene>
<dbReference type="Gene3D" id="1.20.5.780">
    <property type="entry name" value="Single helix bin"/>
    <property type="match status" value="1"/>
</dbReference>
<dbReference type="AlphaFoldDB" id="A1BFR9"/>
<protein>
    <recommendedName>
        <fullName evidence="6">DUF1778 domain-containing protein</fullName>
    </recommendedName>
</protein>
<dbReference type="HOGENOM" id="CLU_152494_2_1_10"/>
<feature type="compositionally biased region" description="Basic and acidic residues" evidence="3">
    <location>
        <begin position="18"/>
        <end position="34"/>
    </location>
</feature>
<dbReference type="STRING" id="290317.Cpha266_1211"/>
<dbReference type="GO" id="GO:0006355">
    <property type="term" value="P:regulation of DNA-templated transcription"/>
    <property type="evidence" value="ECO:0007669"/>
    <property type="project" value="InterPro"/>
</dbReference>
<reference evidence="4 5" key="1">
    <citation type="submission" date="2006-12" db="EMBL/GenBank/DDBJ databases">
        <title>Complete sequence of Chlorobium phaeobacteroides DSM 266.</title>
        <authorList>
            <consortium name="US DOE Joint Genome Institute"/>
            <person name="Copeland A."/>
            <person name="Lucas S."/>
            <person name="Lapidus A."/>
            <person name="Barry K."/>
            <person name="Detter J.C."/>
            <person name="Glavina del Rio T."/>
            <person name="Hammon N."/>
            <person name="Israni S."/>
            <person name="Pitluck S."/>
            <person name="Goltsman E."/>
            <person name="Schmutz J."/>
            <person name="Larimer F."/>
            <person name="Land M."/>
            <person name="Hauser L."/>
            <person name="Mikhailova N."/>
            <person name="Li T."/>
            <person name="Overmann J."/>
            <person name="Bryant D.A."/>
            <person name="Richardson P."/>
        </authorList>
    </citation>
    <scope>NUCLEOTIDE SEQUENCE [LARGE SCALE GENOMIC DNA]</scope>
    <source>
        <strain evidence="4 5">DSM 266</strain>
    </source>
</reference>
<dbReference type="Proteomes" id="UP000008701">
    <property type="component" value="Chromosome"/>
</dbReference>
<comment type="similarity">
    <text evidence="2">Belongs to the TacA antitoxin family.</text>
</comment>
<accession>A1BFR9</accession>
<dbReference type="RefSeq" id="WP_011745070.1">
    <property type="nucleotide sequence ID" value="NC_008639.1"/>
</dbReference>
<proteinExistence type="inferred from homology"/>
<evidence type="ECO:0000256" key="1">
    <source>
        <dbReference type="ARBA" id="ARBA00022649"/>
    </source>
</evidence>
<evidence type="ECO:0000256" key="3">
    <source>
        <dbReference type="SAM" id="MobiDB-lite"/>
    </source>
</evidence>
<dbReference type="Pfam" id="PF08681">
    <property type="entry name" value="TacA1"/>
    <property type="match status" value="1"/>
</dbReference>
<dbReference type="EMBL" id="CP000492">
    <property type="protein sequence ID" value="ABL65246.1"/>
    <property type="molecule type" value="Genomic_DNA"/>
</dbReference>
<evidence type="ECO:0008006" key="6">
    <source>
        <dbReference type="Google" id="ProtNLM"/>
    </source>
</evidence>
<dbReference type="InterPro" id="IPR014795">
    <property type="entry name" value="TacA_1-like"/>
</dbReference>
<organism evidence="4 5">
    <name type="scientific">Chlorobium phaeobacteroides (strain DSM 266 / SMG 266 / 2430)</name>
    <dbReference type="NCBI Taxonomy" id="290317"/>
    <lineage>
        <taxon>Bacteria</taxon>
        <taxon>Pseudomonadati</taxon>
        <taxon>Chlorobiota</taxon>
        <taxon>Chlorobiia</taxon>
        <taxon>Chlorobiales</taxon>
        <taxon>Chlorobiaceae</taxon>
        <taxon>Chlorobium/Pelodictyon group</taxon>
        <taxon>Chlorobium</taxon>
    </lineage>
</organism>
<dbReference type="KEGG" id="cph:Cpha266_1211"/>
<feature type="region of interest" description="Disordered" evidence="3">
    <location>
        <begin position="1"/>
        <end position="34"/>
    </location>
</feature>
<dbReference type="PANTHER" id="PTHR35401:SF2">
    <property type="entry name" value="ABC-TYPE TRANSPORT SYSTEM"/>
    <property type="match status" value="1"/>
</dbReference>
<evidence type="ECO:0000313" key="5">
    <source>
        <dbReference type="Proteomes" id="UP000008701"/>
    </source>
</evidence>
<name>A1BFR9_CHLPD</name>
<evidence type="ECO:0000256" key="2">
    <source>
        <dbReference type="ARBA" id="ARBA00049988"/>
    </source>
</evidence>
<evidence type="ECO:0000313" key="4">
    <source>
        <dbReference type="EMBL" id="ABL65246.1"/>
    </source>
</evidence>
<dbReference type="eggNOG" id="COG4453">
    <property type="taxonomic scope" value="Bacteria"/>
</dbReference>
<feature type="compositionally biased region" description="Polar residues" evidence="3">
    <location>
        <begin position="1"/>
        <end position="13"/>
    </location>
</feature>
<keyword evidence="5" id="KW-1185">Reference proteome</keyword>